<dbReference type="GO" id="GO:0046872">
    <property type="term" value="F:metal ion binding"/>
    <property type="evidence" value="ECO:0007669"/>
    <property type="project" value="UniProtKB-KW"/>
</dbReference>
<evidence type="ECO:0000256" key="3">
    <source>
        <dbReference type="ARBA" id="ARBA00022723"/>
    </source>
</evidence>
<gene>
    <name evidence="7" type="ORF">N825_23905</name>
</gene>
<evidence type="ECO:0000256" key="2">
    <source>
        <dbReference type="ARBA" id="ARBA00022617"/>
    </source>
</evidence>
<dbReference type="Proteomes" id="UP000019486">
    <property type="component" value="Unassembled WGS sequence"/>
</dbReference>
<feature type="domain" description="Cytochrome c-552/DMSO reductase-like haem-binding" evidence="6">
    <location>
        <begin position="15"/>
        <end position="289"/>
    </location>
</feature>
<dbReference type="AlphaFoldDB" id="W9HAV6"/>
<accession>W9HAV6</accession>
<keyword evidence="8" id="KW-1185">Reference proteome</keyword>
<dbReference type="EMBL" id="AVFL01000003">
    <property type="protein sequence ID" value="EWY41832.1"/>
    <property type="molecule type" value="Genomic_DNA"/>
</dbReference>
<dbReference type="InterPro" id="IPR019020">
    <property type="entry name" value="Cyt-c552/DMSO_Rdtase_haem-bd"/>
</dbReference>
<protein>
    <recommendedName>
        <fullName evidence="6">Cytochrome c-552/DMSO reductase-like haem-binding domain-containing protein</fullName>
    </recommendedName>
</protein>
<evidence type="ECO:0000313" key="8">
    <source>
        <dbReference type="Proteomes" id="UP000019486"/>
    </source>
</evidence>
<evidence type="ECO:0000313" key="7">
    <source>
        <dbReference type="EMBL" id="EWY41832.1"/>
    </source>
</evidence>
<dbReference type="STRING" id="1385369.N825_23905"/>
<dbReference type="Gene3D" id="2.60.40.1190">
    <property type="match status" value="1"/>
</dbReference>
<keyword evidence="1" id="KW-0813">Transport</keyword>
<sequence>MGGVLAVAVAPPAWAVDWSKVPGRDVVMFYPGQTSWEWNLTEADHSAAAKFKAGKNCIECHKGEEKTQGALLASGKKAEPAPIPSFPGHVAANVRFAYDDDKLLVRLEFAEPAVPDAKMDPDFATKVAVILNDAAVPEGVRAGCWASCHEDNASMPAAGGPAAGTSTRTKYLMKTRAKLSRQGGGDTLKPAEDLTRLLEAGYAQEWWQVKLNPGSPPQIADGIIFDTRRDMKPAIVASEASFAKGIWTVVLSRPLKAAAPYKTLAPGTTYTIGFSVHVGHTAKRFHHTSYEYTLALGQGTSGQGAADFVAVRQ</sequence>
<proteinExistence type="predicted"/>
<evidence type="ECO:0000259" key="6">
    <source>
        <dbReference type="SMART" id="SM00887"/>
    </source>
</evidence>
<reference evidence="7 8" key="1">
    <citation type="submission" date="2013-08" db="EMBL/GenBank/DDBJ databases">
        <title>The genome sequence of Skermanella stibiiresistens.</title>
        <authorList>
            <person name="Zhu W."/>
            <person name="Wang G."/>
        </authorList>
    </citation>
    <scope>NUCLEOTIDE SEQUENCE [LARGE SCALE GENOMIC DNA]</scope>
    <source>
        <strain evidence="7 8">SB22</strain>
    </source>
</reference>
<dbReference type="GO" id="GO:0020037">
    <property type="term" value="F:heme binding"/>
    <property type="evidence" value="ECO:0007669"/>
    <property type="project" value="InterPro"/>
</dbReference>
<dbReference type="Pfam" id="PF09459">
    <property type="entry name" value="EB_dh"/>
    <property type="match status" value="1"/>
</dbReference>
<organism evidence="7 8">
    <name type="scientific">Skermanella stibiiresistens SB22</name>
    <dbReference type="NCBI Taxonomy" id="1385369"/>
    <lineage>
        <taxon>Bacteria</taxon>
        <taxon>Pseudomonadati</taxon>
        <taxon>Pseudomonadota</taxon>
        <taxon>Alphaproteobacteria</taxon>
        <taxon>Rhodospirillales</taxon>
        <taxon>Azospirillaceae</taxon>
        <taxon>Skermanella</taxon>
    </lineage>
</organism>
<comment type="caution">
    <text evidence="7">The sequence shown here is derived from an EMBL/GenBank/DDBJ whole genome shotgun (WGS) entry which is preliminary data.</text>
</comment>
<dbReference type="SMART" id="SM00887">
    <property type="entry name" value="EB_dh"/>
    <property type="match status" value="1"/>
</dbReference>
<keyword evidence="3" id="KW-0479">Metal-binding</keyword>
<evidence type="ECO:0000256" key="1">
    <source>
        <dbReference type="ARBA" id="ARBA00022448"/>
    </source>
</evidence>
<evidence type="ECO:0000256" key="4">
    <source>
        <dbReference type="ARBA" id="ARBA00022982"/>
    </source>
</evidence>
<keyword evidence="2" id="KW-0349">Heme</keyword>
<keyword evidence="4" id="KW-0249">Electron transport</keyword>
<name>W9HAV6_9PROT</name>
<dbReference type="PATRIC" id="fig|1385369.3.peg.1112"/>
<evidence type="ECO:0000256" key="5">
    <source>
        <dbReference type="ARBA" id="ARBA00023004"/>
    </source>
</evidence>
<keyword evidence="5" id="KW-0408">Iron</keyword>